<feature type="compositionally biased region" description="Polar residues" evidence="1">
    <location>
        <begin position="97"/>
        <end position="106"/>
    </location>
</feature>
<feature type="region of interest" description="Disordered" evidence="1">
    <location>
        <begin position="1"/>
        <end position="32"/>
    </location>
</feature>
<feature type="compositionally biased region" description="Pro residues" evidence="1">
    <location>
        <begin position="86"/>
        <end position="95"/>
    </location>
</feature>
<accession>A0A448XQB4</accession>
<sequence length="271" mass="28501">MDSVPSCQRAKRPNSALPLGLPSPKPNVSGDAVERVESNIFKHNSDMIAHCGGGKLEENSIIDESSSSVQDHTDPYLADCYSDPPFSAPGSPPPVSHSSAFKPSSQRSTYALPSASLVHLSSPGSNSLRPYGPPPIAPVNRPISSGDLIRIQLPPTCAQLGACEPATSPNPHSGGQNYSARTCSRLLSPSFVSASIPTPSAIVHPTLCDPGSPPYTTGLSIPSVIPGQLKQQRFLVQPSTSTSLSRQRKTSVANPSMVSLNSMHSKYVLLD</sequence>
<evidence type="ECO:0000313" key="2">
    <source>
        <dbReference type="EMBL" id="VEL42265.1"/>
    </source>
</evidence>
<reference evidence="2" key="1">
    <citation type="submission" date="2018-11" db="EMBL/GenBank/DDBJ databases">
        <authorList>
            <consortium name="Pathogen Informatics"/>
        </authorList>
    </citation>
    <scope>NUCLEOTIDE SEQUENCE</scope>
</reference>
<feature type="region of interest" description="Disordered" evidence="1">
    <location>
        <begin position="82"/>
        <end position="106"/>
    </location>
</feature>
<protein>
    <submittedName>
        <fullName evidence="2">Uncharacterized protein</fullName>
    </submittedName>
</protein>
<dbReference type="Proteomes" id="UP000784294">
    <property type="component" value="Unassembled WGS sequence"/>
</dbReference>
<comment type="caution">
    <text evidence="2">The sequence shown here is derived from an EMBL/GenBank/DDBJ whole genome shotgun (WGS) entry which is preliminary data.</text>
</comment>
<gene>
    <name evidence="2" type="ORF">PXEA_LOCUS35705</name>
</gene>
<organism evidence="2 3">
    <name type="scientific">Protopolystoma xenopodis</name>
    <dbReference type="NCBI Taxonomy" id="117903"/>
    <lineage>
        <taxon>Eukaryota</taxon>
        <taxon>Metazoa</taxon>
        <taxon>Spiralia</taxon>
        <taxon>Lophotrochozoa</taxon>
        <taxon>Platyhelminthes</taxon>
        <taxon>Monogenea</taxon>
        <taxon>Polyopisthocotylea</taxon>
        <taxon>Polystomatidea</taxon>
        <taxon>Polystomatidae</taxon>
        <taxon>Protopolystoma</taxon>
    </lineage>
</organism>
<name>A0A448XQB4_9PLAT</name>
<proteinExistence type="predicted"/>
<evidence type="ECO:0000256" key="1">
    <source>
        <dbReference type="SAM" id="MobiDB-lite"/>
    </source>
</evidence>
<dbReference type="AlphaFoldDB" id="A0A448XQB4"/>
<dbReference type="EMBL" id="CAAALY010273461">
    <property type="protein sequence ID" value="VEL42265.1"/>
    <property type="molecule type" value="Genomic_DNA"/>
</dbReference>
<keyword evidence="3" id="KW-1185">Reference proteome</keyword>
<evidence type="ECO:0000313" key="3">
    <source>
        <dbReference type="Proteomes" id="UP000784294"/>
    </source>
</evidence>